<dbReference type="AlphaFoldDB" id="A0A381V1M8"/>
<feature type="non-terminal residue" evidence="2">
    <location>
        <position position="1"/>
    </location>
</feature>
<dbReference type="GO" id="GO:0004312">
    <property type="term" value="F:fatty acid synthase activity"/>
    <property type="evidence" value="ECO:0007669"/>
    <property type="project" value="InterPro"/>
</dbReference>
<dbReference type="Pfam" id="PF01575">
    <property type="entry name" value="MaoC_dehydratas"/>
    <property type="match status" value="1"/>
</dbReference>
<dbReference type="Gene3D" id="3.10.129.10">
    <property type="entry name" value="Hotdog Thioesterase"/>
    <property type="match status" value="1"/>
</dbReference>
<evidence type="ECO:0000259" key="1">
    <source>
        <dbReference type="Pfam" id="PF01575"/>
    </source>
</evidence>
<protein>
    <recommendedName>
        <fullName evidence="1">MaoC-like domain-containing protein</fullName>
    </recommendedName>
</protein>
<feature type="non-terminal residue" evidence="2">
    <location>
        <position position="129"/>
    </location>
</feature>
<dbReference type="PANTHER" id="PTHR43841">
    <property type="entry name" value="3-HYDROXYACYL-THIOESTER DEHYDRATASE HTDX-RELATED"/>
    <property type="match status" value="1"/>
</dbReference>
<name>A0A381V1M8_9ZZZZ</name>
<sequence length="129" mass="13829">VGDEIPILTLEPISRSTLAIYAGASGDHNPIHIDIDFAKQSGLSDVIAHGMLVMAYMGQALTNAVPQSSIQQFCVEFSSLTQVNDILICSGKVAERINNNGQESLTLNLTVYDTKGNQKLNGNAKIIIN</sequence>
<gene>
    <name evidence="2" type="ORF">METZ01_LOCUS87170</name>
</gene>
<dbReference type="GO" id="GO:0006633">
    <property type="term" value="P:fatty acid biosynthetic process"/>
    <property type="evidence" value="ECO:0007669"/>
    <property type="project" value="InterPro"/>
</dbReference>
<dbReference type="SUPFAM" id="SSF54637">
    <property type="entry name" value="Thioesterase/thiol ester dehydrase-isomerase"/>
    <property type="match status" value="1"/>
</dbReference>
<evidence type="ECO:0000313" key="2">
    <source>
        <dbReference type="EMBL" id="SVA34316.1"/>
    </source>
</evidence>
<dbReference type="EMBL" id="UINC01007624">
    <property type="protein sequence ID" value="SVA34316.1"/>
    <property type="molecule type" value="Genomic_DNA"/>
</dbReference>
<proteinExistence type="predicted"/>
<dbReference type="GO" id="GO:0005835">
    <property type="term" value="C:fatty acid synthase complex"/>
    <property type="evidence" value="ECO:0007669"/>
    <property type="project" value="InterPro"/>
</dbReference>
<dbReference type="PANTHER" id="PTHR43841:SF3">
    <property type="entry name" value="(3R)-HYDROXYACYL-ACP DEHYDRATASE SUBUNIT HADB"/>
    <property type="match status" value="1"/>
</dbReference>
<dbReference type="InterPro" id="IPR003965">
    <property type="entry name" value="Fatty_acid_synthase"/>
</dbReference>
<dbReference type="InterPro" id="IPR029069">
    <property type="entry name" value="HotDog_dom_sf"/>
</dbReference>
<dbReference type="PRINTS" id="PR01483">
    <property type="entry name" value="FASYNTHASE"/>
</dbReference>
<accession>A0A381V1M8</accession>
<reference evidence="2" key="1">
    <citation type="submission" date="2018-05" db="EMBL/GenBank/DDBJ databases">
        <authorList>
            <person name="Lanie J.A."/>
            <person name="Ng W.-L."/>
            <person name="Kazmierczak K.M."/>
            <person name="Andrzejewski T.M."/>
            <person name="Davidsen T.M."/>
            <person name="Wayne K.J."/>
            <person name="Tettelin H."/>
            <person name="Glass J.I."/>
            <person name="Rusch D."/>
            <person name="Podicherti R."/>
            <person name="Tsui H.-C.T."/>
            <person name="Winkler M.E."/>
        </authorList>
    </citation>
    <scope>NUCLEOTIDE SEQUENCE</scope>
</reference>
<organism evidence="2">
    <name type="scientific">marine metagenome</name>
    <dbReference type="NCBI Taxonomy" id="408172"/>
    <lineage>
        <taxon>unclassified sequences</taxon>
        <taxon>metagenomes</taxon>
        <taxon>ecological metagenomes</taxon>
    </lineage>
</organism>
<feature type="domain" description="MaoC-like" evidence="1">
    <location>
        <begin position="12"/>
        <end position="95"/>
    </location>
</feature>
<dbReference type="InterPro" id="IPR002539">
    <property type="entry name" value="MaoC-like_dom"/>
</dbReference>